<keyword evidence="3" id="KW-0862">Zinc</keyword>
<dbReference type="EMBL" id="DS113201">
    <property type="protein sequence ID" value="EAY20070.1"/>
    <property type="molecule type" value="Genomic_DNA"/>
</dbReference>
<dbReference type="KEGG" id="tva:5465604"/>
<evidence type="ECO:0000256" key="3">
    <source>
        <dbReference type="ARBA" id="ARBA00022833"/>
    </source>
</evidence>
<protein>
    <submittedName>
        <fullName evidence="6">Zinc finger in N-recognin family protein</fullName>
    </submittedName>
</protein>
<feature type="zinc finger region" description="UBR-type" evidence="4">
    <location>
        <begin position="93"/>
        <end position="164"/>
    </location>
</feature>
<dbReference type="Proteomes" id="UP000001542">
    <property type="component" value="Unassembled WGS sequence"/>
</dbReference>
<dbReference type="InterPro" id="IPR003126">
    <property type="entry name" value="Znf_UBR"/>
</dbReference>
<feature type="zinc finger region" description="UBR-type" evidence="4">
    <location>
        <begin position="15"/>
        <end position="80"/>
    </location>
</feature>
<dbReference type="STRING" id="5722.A2DHM2"/>
<dbReference type="VEuPathDB" id="TrichDB:TVAGG3_0302740"/>
<dbReference type="Pfam" id="PF02207">
    <property type="entry name" value="zf-UBR"/>
    <property type="match status" value="1"/>
</dbReference>
<gene>
    <name evidence="6" type="ORF">TVAG_365780</name>
</gene>
<evidence type="ECO:0000256" key="1">
    <source>
        <dbReference type="ARBA" id="ARBA00022723"/>
    </source>
</evidence>
<proteinExistence type="predicted"/>
<sequence>MTDSKRSDRPECTIRTCGKIPVTQHLFRCKTCHFGPNETMCENCANFCHRNHELVDLGYHVGYCWCGYGFDKSHCFLEHPVENDMNIPAQCPRQCNFLHSGKDSIQMEMFNCEQCHLVGPRISCEACYYMCHCGHRGVCKHGNSHGYCDCGDPSQDFPCKIRPPTNPPTPIPLCTFLLSGSDEMSQKAYICETCKLSGYICKNCANTCHSGHVIKSCGVESFSCSCGSANDERFCTCKLMSNIEPAQ</sequence>
<dbReference type="SMR" id="A2DHM2"/>
<keyword evidence="1" id="KW-0479">Metal-binding</keyword>
<accession>A2DHM2</accession>
<dbReference type="OrthoDB" id="30336at2759"/>
<dbReference type="RefSeq" id="XP_001581056.1">
    <property type="nucleotide sequence ID" value="XM_001581006.1"/>
</dbReference>
<evidence type="ECO:0000313" key="6">
    <source>
        <dbReference type="EMBL" id="EAY20070.1"/>
    </source>
</evidence>
<organism evidence="6 7">
    <name type="scientific">Trichomonas vaginalis (strain ATCC PRA-98 / G3)</name>
    <dbReference type="NCBI Taxonomy" id="412133"/>
    <lineage>
        <taxon>Eukaryota</taxon>
        <taxon>Metamonada</taxon>
        <taxon>Parabasalia</taxon>
        <taxon>Trichomonadida</taxon>
        <taxon>Trichomonadidae</taxon>
        <taxon>Trichomonas</taxon>
    </lineage>
</organism>
<reference evidence="6" key="1">
    <citation type="submission" date="2006-10" db="EMBL/GenBank/DDBJ databases">
        <authorList>
            <person name="Amadeo P."/>
            <person name="Zhao Q."/>
            <person name="Wortman J."/>
            <person name="Fraser-Liggett C."/>
            <person name="Carlton J."/>
        </authorList>
    </citation>
    <scope>NUCLEOTIDE SEQUENCE</scope>
    <source>
        <strain evidence="6">G3</strain>
    </source>
</reference>
<feature type="domain" description="UBR-type" evidence="5">
    <location>
        <begin position="15"/>
        <end position="80"/>
    </location>
</feature>
<dbReference type="VEuPathDB" id="TrichDB:TVAG_365780"/>
<feature type="domain" description="UBR-type" evidence="5">
    <location>
        <begin position="93"/>
        <end position="164"/>
    </location>
</feature>
<dbReference type="SMART" id="SM00396">
    <property type="entry name" value="ZnF_UBR1"/>
    <property type="match status" value="3"/>
</dbReference>
<name>A2DHM2_TRIV3</name>
<keyword evidence="2" id="KW-0863">Zinc-finger</keyword>
<evidence type="ECO:0000256" key="4">
    <source>
        <dbReference type="PROSITE-ProRule" id="PRU00508"/>
    </source>
</evidence>
<evidence type="ECO:0000313" key="7">
    <source>
        <dbReference type="Proteomes" id="UP000001542"/>
    </source>
</evidence>
<reference evidence="6" key="2">
    <citation type="journal article" date="2007" name="Science">
        <title>Draft genome sequence of the sexually transmitted pathogen Trichomonas vaginalis.</title>
        <authorList>
            <person name="Carlton J.M."/>
            <person name="Hirt R.P."/>
            <person name="Silva J.C."/>
            <person name="Delcher A.L."/>
            <person name="Schatz M."/>
            <person name="Zhao Q."/>
            <person name="Wortman J.R."/>
            <person name="Bidwell S.L."/>
            <person name="Alsmark U.C.M."/>
            <person name="Besteiro S."/>
            <person name="Sicheritz-Ponten T."/>
            <person name="Noel C.J."/>
            <person name="Dacks J.B."/>
            <person name="Foster P.G."/>
            <person name="Simillion C."/>
            <person name="Van de Peer Y."/>
            <person name="Miranda-Saavedra D."/>
            <person name="Barton G.J."/>
            <person name="Westrop G.D."/>
            <person name="Mueller S."/>
            <person name="Dessi D."/>
            <person name="Fiori P.L."/>
            <person name="Ren Q."/>
            <person name="Paulsen I."/>
            <person name="Zhang H."/>
            <person name="Bastida-Corcuera F.D."/>
            <person name="Simoes-Barbosa A."/>
            <person name="Brown M.T."/>
            <person name="Hayes R.D."/>
            <person name="Mukherjee M."/>
            <person name="Okumura C.Y."/>
            <person name="Schneider R."/>
            <person name="Smith A.J."/>
            <person name="Vanacova S."/>
            <person name="Villalvazo M."/>
            <person name="Haas B.J."/>
            <person name="Pertea M."/>
            <person name="Feldblyum T.V."/>
            <person name="Utterback T.R."/>
            <person name="Shu C.L."/>
            <person name="Osoegawa K."/>
            <person name="de Jong P.J."/>
            <person name="Hrdy I."/>
            <person name="Horvathova L."/>
            <person name="Zubacova Z."/>
            <person name="Dolezal P."/>
            <person name="Malik S.B."/>
            <person name="Logsdon J.M. Jr."/>
            <person name="Henze K."/>
            <person name="Gupta A."/>
            <person name="Wang C.C."/>
            <person name="Dunne R.L."/>
            <person name="Upcroft J.A."/>
            <person name="Upcroft P."/>
            <person name="White O."/>
            <person name="Salzberg S.L."/>
            <person name="Tang P."/>
            <person name="Chiu C.-H."/>
            <person name="Lee Y.-S."/>
            <person name="Embley T.M."/>
            <person name="Coombs G.H."/>
            <person name="Mottram J.C."/>
            <person name="Tachezy J."/>
            <person name="Fraser-Liggett C.M."/>
            <person name="Johnson P.J."/>
        </authorList>
    </citation>
    <scope>NUCLEOTIDE SEQUENCE [LARGE SCALE GENOMIC DNA]</scope>
    <source>
        <strain evidence="6">G3</strain>
    </source>
</reference>
<keyword evidence="7" id="KW-1185">Reference proteome</keyword>
<dbReference type="InParanoid" id="A2DHM2"/>
<dbReference type="PROSITE" id="PS51157">
    <property type="entry name" value="ZF_UBR"/>
    <property type="match status" value="2"/>
</dbReference>
<evidence type="ECO:0000256" key="2">
    <source>
        <dbReference type="ARBA" id="ARBA00022771"/>
    </source>
</evidence>
<dbReference type="GO" id="GO:0008270">
    <property type="term" value="F:zinc ion binding"/>
    <property type="evidence" value="ECO:0007669"/>
    <property type="project" value="UniProtKB-KW"/>
</dbReference>
<evidence type="ECO:0000259" key="5">
    <source>
        <dbReference type="PROSITE" id="PS51157"/>
    </source>
</evidence>
<dbReference type="AlphaFoldDB" id="A2DHM2"/>